<feature type="compositionally biased region" description="Basic residues" evidence="2">
    <location>
        <begin position="66"/>
        <end position="81"/>
    </location>
</feature>
<dbReference type="InterPro" id="IPR013083">
    <property type="entry name" value="Znf_RING/FYVE/PHD"/>
</dbReference>
<dbReference type="GO" id="GO:0061630">
    <property type="term" value="F:ubiquitin protein ligase activity"/>
    <property type="evidence" value="ECO:0007669"/>
    <property type="project" value="TreeGrafter"/>
</dbReference>
<feature type="compositionally biased region" description="Basic residues" evidence="2">
    <location>
        <begin position="102"/>
        <end position="119"/>
    </location>
</feature>
<name>A0AAV8A149_9EUKA</name>
<reference evidence="4" key="1">
    <citation type="submission" date="2022-08" db="EMBL/GenBank/DDBJ databases">
        <title>Novel sulphate-reducing endosymbionts in the free-living metamonad Anaeramoeba.</title>
        <authorList>
            <person name="Jerlstrom-Hultqvist J."/>
            <person name="Cepicka I."/>
            <person name="Gallot-Lavallee L."/>
            <person name="Salas-Leiva D."/>
            <person name="Curtis B.A."/>
            <person name="Zahonova K."/>
            <person name="Pipaliya S."/>
            <person name="Dacks J."/>
            <person name="Roger A.J."/>
        </authorList>
    </citation>
    <scope>NUCLEOTIDE SEQUENCE</scope>
    <source>
        <strain evidence="4">Busselton2</strain>
    </source>
</reference>
<evidence type="ECO:0000313" key="4">
    <source>
        <dbReference type="EMBL" id="KAJ3446572.1"/>
    </source>
</evidence>
<dbReference type="SUPFAM" id="SSF57850">
    <property type="entry name" value="RING/U-box"/>
    <property type="match status" value="1"/>
</dbReference>
<feature type="compositionally biased region" description="Low complexity" evidence="2">
    <location>
        <begin position="128"/>
        <end position="144"/>
    </location>
</feature>
<feature type="region of interest" description="Disordered" evidence="2">
    <location>
        <begin position="29"/>
        <end position="157"/>
    </location>
</feature>
<dbReference type="Proteomes" id="UP001146793">
    <property type="component" value="Unassembled WGS sequence"/>
</dbReference>
<dbReference type="EMBL" id="JANTQA010000020">
    <property type="protein sequence ID" value="KAJ3446572.1"/>
    <property type="molecule type" value="Genomic_DNA"/>
</dbReference>
<dbReference type="SMART" id="SM00184">
    <property type="entry name" value="RING"/>
    <property type="match status" value="1"/>
</dbReference>
<dbReference type="PROSITE" id="PS50089">
    <property type="entry name" value="ZF_RING_2"/>
    <property type="match status" value="1"/>
</dbReference>
<proteinExistence type="predicted"/>
<dbReference type="Gene3D" id="3.30.40.10">
    <property type="entry name" value="Zinc/RING finger domain, C3HC4 (zinc finger)"/>
    <property type="match status" value="1"/>
</dbReference>
<evidence type="ECO:0000259" key="3">
    <source>
        <dbReference type="PROSITE" id="PS50089"/>
    </source>
</evidence>
<dbReference type="GO" id="GO:0006511">
    <property type="term" value="P:ubiquitin-dependent protein catabolic process"/>
    <property type="evidence" value="ECO:0007669"/>
    <property type="project" value="TreeGrafter"/>
</dbReference>
<dbReference type="AlphaFoldDB" id="A0AAV8A149"/>
<protein>
    <submittedName>
        <fullName evidence="4">Elfless isoform b</fullName>
    </submittedName>
</protein>
<feature type="region of interest" description="Disordered" evidence="2">
    <location>
        <begin position="189"/>
        <end position="211"/>
    </location>
</feature>
<keyword evidence="1" id="KW-0863">Zinc-finger</keyword>
<dbReference type="PANTHER" id="PTHR22765">
    <property type="entry name" value="RING FINGER AND PROTEASE ASSOCIATED DOMAIN-CONTAINING"/>
    <property type="match status" value="1"/>
</dbReference>
<accession>A0AAV8A149</accession>
<organism evidence="4 5">
    <name type="scientific">Anaeramoeba flamelloides</name>
    <dbReference type="NCBI Taxonomy" id="1746091"/>
    <lineage>
        <taxon>Eukaryota</taxon>
        <taxon>Metamonada</taxon>
        <taxon>Anaeramoebidae</taxon>
        <taxon>Anaeramoeba</taxon>
    </lineage>
</organism>
<dbReference type="InterPro" id="IPR001841">
    <property type="entry name" value="Znf_RING"/>
</dbReference>
<gene>
    <name evidence="4" type="ORF">M0812_08384</name>
</gene>
<evidence type="ECO:0000313" key="5">
    <source>
        <dbReference type="Proteomes" id="UP001146793"/>
    </source>
</evidence>
<keyword evidence="1" id="KW-0862">Zinc</keyword>
<evidence type="ECO:0000256" key="2">
    <source>
        <dbReference type="SAM" id="MobiDB-lite"/>
    </source>
</evidence>
<sequence>MILLGLSNEFIDLTQIPDLHPDQNKRKRLFSVSSQQKKQGDSFKQTSYNRFKKSKKNNKSSPFTNSHHRQRKLQNHLKHKHQYSDKFRGRVLQNSFDNQKDSKKKRNKKRRKRKLKKKKEKEEKEQGGVESVEQQQQQQQQEQQQEQEKMEKKDLSDCSDDEIEFVSEMVGLNNFQYLESNILNANHLKREENEETQEKEGRIEREENKEKETKKKKIWYPQCCICLERIKENSVSTACGHIFHRGCIEEWLDIEKICPYCKTRQTKRNIHNIYF</sequence>
<feature type="domain" description="RING-type" evidence="3">
    <location>
        <begin position="223"/>
        <end position="262"/>
    </location>
</feature>
<comment type="caution">
    <text evidence="4">The sequence shown here is derived from an EMBL/GenBank/DDBJ whole genome shotgun (WGS) entry which is preliminary data.</text>
</comment>
<keyword evidence="1" id="KW-0479">Metal-binding</keyword>
<dbReference type="PANTHER" id="PTHR22765:SF434">
    <property type="entry name" value="GB|AAD18119.1-RELATED"/>
    <property type="match status" value="1"/>
</dbReference>
<feature type="compositionally biased region" description="Polar residues" evidence="2">
    <location>
        <begin position="31"/>
        <end position="49"/>
    </location>
</feature>
<evidence type="ECO:0000256" key="1">
    <source>
        <dbReference type="PROSITE-ProRule" id="PRU00175"/>
    </source>
</evidence>
<feature type="compositionally biased region" description="Basic and acidic residues" evidence="2">
    <location>
        <begin position="146"/>
        <end position="156"/>
    </location>
</feature>
<dbReference type="InterPro" id="IPR051826">
    <property type="entry name" value="E3_ubiquitin-ligase_domain"/>
</dbReference>
<dbReference type="Pfam" id="PF13639">
    <property type="entry name" value="zf-RING_2"/>
    <property type="match status" value="1"/>
</dbReference>
<dbReference type="GO" id="GO:0008270">
    <property type="term" value="F:zinc ion binding"/>
    <property type="evidence" value="ECO:0007669"/>
    <property type="project" value="UniProtKB-KW"/>
</dbReference>